<dbReference type="InterPro" id="IPR039426">
    <property type="entry name" value="TonB-dep_rcpt-like"/>
</dbReference>
<dbReference type="AlphaFoldDB" id="A0AAJ1R0N7"/>
<dbReference type="SUPFAM" id="SSF56935">
    <property type="entry name" value="Porins"/>
    <property type="match status" value="1"/>
</dbReference>
<dbReference type="EMBL" id="CP019336">
    <property type="protein sequence ID" value="AUC22094.1"/>
    <property type="molecule type" value="Genomic_DNA"/>
</dbReference>
<dbReference type="Pfam" id="PF07715">
    <property type="entry name" value="Plug"/>
    <property type="match status" value="1"/>
</dbReference>
<keyword evidence="4 7" id="KW-0812">Transmembrane</keyword>
<dbReference type="EMBL" id="JAUFQH010000017">
    <property type="protein sequence ID" value="MDN3621137.1"/>
    <property type="molecule type" value="Genomic_DNA"/>
</dbReference>
<protein>
    <submittedName>
        <fullName evidence="10">SusC/RagA family TonB-linked outer membrane protein</fullName>
    </submittedName>
    <submittedName>
        <fullName evidence="11">TonB-dependent receptor</fullName>
    </submittedName>
</protein>
<dbReference type="Proteomes" id="UP000232721">
    <property type="component" value="Chromosome"/>
</dbReference>
<evidence type="ECO:0000259" key="9">
    <source>
        <dbReference type="Pfam" id="PF07715"/>
    </source>
</evidence>
<dbReference type="InterPro" id="IPR023997">
    <property type="entry name" value="TonB-dep_OMP_SusC/RagA_CS"/>
</dbReference>
<dbReference type="Gene3D" id="2.40.170.20">
    <property type="entry name" value="TonB-dependent receptor, beta-barrel domain"/>
    <property type="match status" value="1"/>
</dbReference>
<dbReference type="InterPro" id="IPR023996">
    <property type="entry name" value="TonB-dep_OMP_SusC/RagA"/>
</dbReference>
<evidence type="ECO:0000256" key="4">
    <source>
        <dbReference type="ARBA" id="ARBA00022692"/>
    </source>
</evidence>
<feature type="signal peptide" evidence="8">
    <location>
        <begin position="1"/>
        <end position="24"/>
    </location>
</feature>
<gene>
    <name evidence="10" type="ORF">BTO15_08285</name>
    <name evidence="11" type="ORF">QWY81_16850</name>
</gene>
<dbReference type="Gene3D" id="2.60.40.1120">
    <property type="entry name" value="Carboxypeptidase-like, regulatory domain"/>
    <property type="match status" value="1"/>
</dbReference>
<dbReference type="RefSeq" id="WP_165733150.1">
    <property type="nucleotide sequence ID" value="NZ_CP019336.1"/>
</dbReference>
<comment type="subcellular location">
    <subcellularLocation>
        <location evidence="1 7">Cell outer membrane</location>
        <topology evidence="1 7">Multi-pass membrane protein</topology>
    </subcellularLocation>
</comment>
<dbReference type="NCBIfam" id="TIGR04057">
    <property type="entry name" value="SusC_RagA_signa"/>
    <property type="match status" value="1"/>
</dbReference>
<keyword evidence="11" id="KW-0675">Receptor</keyword>
<evidence type="ECO:0000256" key="8">
    <source>
        <dbReference type="SAM" id="SignalP"/>
    </source>
</evidence>
<dbReference type="InterPro" id="IPR037066">
    <property type="entry name" value="Plug_dom_sf"/>
</dbReference>
<feature type="chain" id="PRO_5042467697" evidence="8">
    <location>
        <begin position="25"/>
        <end position="1063"/>
    </location>
</feature>
<evidence type="ECO:0000256" key="2">
    <source>
        <dbReference type="ARBA" id="ARBA00022448"/>
    </source>
</evidence>
<dbReference type="GO" id="GO:0009279">
    <property type="term" value="C:cell outer membrane"/>
    <property type="evidence" value="ECO:0007669"/>
    <property type="project" value="UniProtKB-SubCell"/>
</dbReference>
<evidence type="ECO:0000313" key="12">
    <source>
        <dbReference type="Proteomes" id="UP000232721"/>
    </source>
</evidence>
<keyword evidence="2 7" id="KW-0813">Transport</keyword>
<feature type="domain" description="TonB-dependent receptor plug" evidence="9">
    <location>
        <begin position="118"/>
        <end position="225"/>
    </location>
</feature>
<reference evidence="11" key="3">
    <citation type="submission" date="2023-06" db="EMBL/GenBank/DDBJ databases">
        <authorList>
            <person name="Lucena T."/>
            <person name="Sun Q."/>
        </authorList>
    </citation>
    <scope>NUCLEOTIDE SEQUENCE</scope>
    <source>
        <strain evidence="11">CECT 8670</strain>
    </source>
</reference>
<evidence type="ECO:0000313" key="10">
    <source>
        <dbReference type="EMBL" id="AUC22094.1"/>
    </source>
</evidence>
<keyword evidence="6 7" id="KW-0998">Cell outer membrane</keyword>
<keyword evidence="8" id="KW-0732">Signal</keyword>
<evidence type="ECO:0000256" key="3">
    <source>
        <dbReference type="ARBA" id="ARBA00022452"/>
    </source>
</evidence>
<dbReference type="InterPro" id="IPR012910">
    <property type="entry name" value="Plug_dom"/>
</dbReference>
<sequence length="1063" mass="115954">MSKHNIIKKLSTCFFLLASLFAFSQQKVTGTVTGGVSEGLLPGVSIQEKGTTNGTSTDFDGNYSLTVSNGDATLVFSYLGFAPLEVKVDNRNNISVNLVEDASALDEIIVVGYGTSKKSHLTGSISKIGGEDLASVQVARVDEALTGKLSGVLIQNQSGEPGSDPKIQIRTGSSLSSNSDPLIVVDGFPISGNLATVNPNDIESMEVLKDAASAAIYGSLGANGVILITTKKGKTGKLNFSYNAYTSVSRKYVKDIDMLKTSGEWAKELQTDAYDLTQTDAGLLEYRLWGYENAPDVVSMEDWLFQDGSTTSHDFSVSGGSENIKAFASVGYLNTEGIVKGQGYERFNGRMNIDANLNDKFKAGLSMNGFYGNQDIVPWEMRDLLRAYSISPIYHTQASIDFVQELDTRRQALADSGFTGNNIGRSFDQDYRGIGLDATSIYDLQPGDVAHDWQYGRNQNGIGGTGDAGVAAKFDNSERTKKTFYGNVSSYLQYEIADGLNIKTIFGADVQDVQLYYYRGILSDGQQRSNQTALDISDIKKSTILSTTTLDYATVIADKHDLSAVVGVELVSTKFKGLESYGSNVPISLPLNYSLFNAEDVVSNRIDEVQARRGIFGRVAYAYDDKYLVSASIRRDGDSRFGANEKYAVFPAVSLGWNVHKEDFLQDNETLSTLKLRFSMGSLGTSSDLGSYSSLSVLGTSSTAFGTGFLIPDEVANADLTWQTNKETNYGVDTGFLDNRLKFSVDYYTSDVNNMLIQQSVSEVLGTDQVRLNRGDITSSGLELELNARIIQNDEFTWSMGANLSTVNSEITSLGAVDELPRQIYGGPSGRGVEFRNYVGGELGEMWGYESAGQVESIYIEDPTRSIGYTSGVQYVVDQNNDGQITYEDDYVKLGSATPDFYWGVSSNMNYKDFDLSFQLQGSQGAELYNIDPIYWQSQFRDATNTAFDANSDGIADNNGKHYLQTRDVHGALIQDASYIALRNLTIGYTLNSDFTSKMGIGSLRLYLAGTNLLYIMGNDYTSFNPEGIETENSNYGGPTTYGYQEGASPIVRSFTFGLNVNF</sequence>
<accession>A0AAJ1R0N7</accession>
<evidence type="ECO:0000256" key="1">
    <source>
        <dbReference type="ARBA" id="ARBA00004571"/>
    </source>
</evidence>
<proteinExistence type="inferred from homology"/>
<comment type="similarity">
    <text evidence="7">Belongs to the TonB-dependent receptor family.</text>
</comment>
<reference evidence="11 13" key="1">
    <citation type="journal article" date="2014" name="Int. J. Syst. Evol. Microbiol.">
        <title>Complete genome sequence of Corynebacterium casei LMG S-19264T (=DSM 44701T), isolated from a smear-ripened cheese.</title>
        <authorList>
            <consortium name="US DOE Joint Genome Institute (JGI-PGF)"/>
            <person name="Walter F."/>
            <person name="Albersmeier A."/>
            <person name="Kalinowski J."/>
            <person name="Ruckert C."/>
        </authorList>
    </citation>
    <scope>NUCLEOTIDE SEQUENCE [LARGE SCALE GENOMIC DNA]</scope>
    <source>
        <strain evidence="11 13">CECT 8670</strain>
    </source>
</reference>
<evidence type="ECO:0000313" key="11">
    <source>
        <dbReference type="EMBL" id="MDN3621137.1"/>
    </source>
</evidence>
<reference evidence="10 12" key="2">
    <citation type="submission" date="2017-02" db="EMBL/GenBank/DDBJ databases">
        <title>Trade-off between light-utilization and light-protection in marine flavobacteria.</title>
        <authorList>
            <person name="Kumagai Y."/>
            <person name="Yoshizawa S."/>
            <person name="Kogure K."/>
            <person name="Iwasaki W."/>
        </authorList>
    </citation>
    <scope>NUCLEOTIDE SEQUENCE [LARGE SCALE GENOMIC DNA]</scope>
    <source>
        <strain evidence="10 12">KCTC 23670</strain>
    </source>
</reference>
<dbReference type="Proteomes" id="UP001228636">
    <property type="component" value="Unassembled WGS sequence"/>
</dbReference>
<dbReference type="SUPFAM" id="SSF49464">
    <property type="entry name" value="Carboxypeptidase regulatory domain-like"/>
    <property type="match status" value="1"/>
</dbReference>
<dbReference type="NCBIfam" id="TIGR04056">
    <property type="entry name" value="OMP_RagA_SusC"/>
    <property type="match status" value="1"/>
</dbReference>
<dbReference type="Gene3D" id="2.170.130.10">
    <property type="entry name" value="TonB-dependent receptor, plug domain"/>
    <property type="match status" value="1"/>
</dbReference>
<keyword evidence="3 7" id="KW-1134">Transmembrane beta strand</keyword>
<dbReference type="PROSITE" id="PS52016">
    <property type="entry name" value="TONB_DEPENDENT_REC_3"/>
    <property type="match status" value="1"/>
</dbReference>
<evidence type="ECO:0000256" key="5">
    <source>
        <dbReference type="ARBA" id="ARBA00023136"/>
    </source>
</evidence>
<name>A0AAJ1R0N7_9FLAO</name>
<evidence type="ECO:0000256" key="6">
    <source>
        <dbReference type="ARBA" id="ARBA00023237"/>
    </source>
</evidence>
<keyword evidence="5 7" id="KW-0472">Membrane</keyword>
<dbReference type="Pfam" id="PF13715">
    <property type="entry name" value="CarbopepD_reg_2"/>
    <property type="match status" value="1"/>
</dbReference>
<dbReference type="InterPro" id="IPR008969">
    <property type="entry name" value="CarboxyPept-like_regulatory"/>
</dbReference>
<evidence type="ECO:0000256" key="7">
    <source>
        <dbReference type="PROSITE-ProRule" id="PRU01360"/>
    </source>
</evidence>
<dbReference type="InterPro" id="IPR036942">
    <property type="entry name" value="Beta-barrel_TonB_sf"/>
</dbReference>
<evidence type="ECO:0000313" key="13">
    <source>
        <dbReference type="Proteomes" id="UP001228636"/>
    </source>
</evidence>
<organism evidence="11 13">
    <name type="scientific">Polaribacter sejongensis</name>
    <dbReference type="NCBI Taxonomy" id="985043"/>
    <lineage>
        <taxon>Bacteria</taxon>
        <taxon>Pseudomonadati</taxon>
        <taxon>Bacteroidota</taxon>
        <taxon>Flavobacteriia</taxon>
        <taxon>Flavobacteriales</taxon>
        <taxon>Flavobacteriaceae</taxon>
    </lineage>
</organism>
<keyword evidence="12" id="KW-1185">Reference proteome</keyword>